<name>A0A2G9I6S4_9LAMI</name>
<dbReference type="InterPro" id="IPR026961">
    <property type="entry name" value="PGG_dom"/>
</dbReference>
<evidence type="ECO:0000256" key="2">
    <source>
        <dbReference type="SAM" id="Phobius"/>
    </source>
</evidence>
<dbReference type="SMART" id="SM00248">
    <property type="entry name" value="ANK"/>
    <property type="match status" value="5"/>
</dbReference>
<feature type="transmembrane region" description="Helical" evidence="2">
    <location>
        <begin position="537"/>
        <end position="565"/>
    </location>
</feature>
<dbReference type="InterPro" id="IPR036770">
    <property type="entry name" value="Ankyrin_rpt-contain_sf"/>
</dbReference>
<dbReference type="PANTHER" id="PTHR24177:SF292">
    <property type="entry name" value="ANKYRIN REPEAT FAMILY PROTEIN-RELATED"/>
    <property type="match status" value="1"/>
</dbReference>
<dbReference type="Pfam" id="PF12796">
    <property type="entry name" value="Ank_2"/>
    <property type="match status" value="1"/>
</dbReference>
<dbReference type="GO" id="GO:0016020">
    <property type="term" value="C:membrane"/>
    <property type="evidence" value="ECO:0007669"/>
    <property type="project" value="TreeGrafter"/>
</dbReference>
<feature type="transmembrane region" description="Helical" evidence="2">
    <location>
        <begin position="498"/>
        <end position="517"/>
    </location>
</feature>
<dbReference type="Pfam" id="PF13962">
    <property type="entry name" value="PGG"/>
    <property type="match status" value="1"/>
</dbReference>
<keyword evidence="2" id="KW-1133">Transmembrane helix</keyword>
<keyword evidence="2" id="KW-0472">Membrane</keyword>
<dbReference type="OrthoDB" id="1925304at2759"/>
<accession>A0A2G9I6S4</accession>
<gene>
    <name evidence="4" type="ORF">CDL12_01788</name>
</gene>
<feature type="domain" description="PGG" evidence="3">
    <location>
        <begin position="488"/>
        <end position="602"/>
    </location>
</feature>
<dbReference type="EMBL" id="NKXS01000232">
    <property type="protein sequence ID" value="PIN25463.1"/>
    <property type="molecule type" value="Genomic_DNA"/>
</dbReference>
<comment type="caution">
    <text evidence="4">The sequence shown here is derived from an EMBL/GenBank/DDBJ whole genome shotgun (WGS) entry which is preliminary data.</text>
</comment>
<dbReference type="STRING" id="429701.A0A2G9I6S4"/>
<evidence type="ECO:0000313" key="5">
    <source>
        <dbReference type="Proteomes" id="UP000231279"/>
    </source>
</evidence>
<sequence length="655" mass="72536">MRLQSKNKNAQILTPVGTREPENAQSSMAMEQKEPAKDINWYLPLYKAAVKGDWESARNFFDQDPDAVTAKITKASETALHVAVGIGKAKHFVKKLLELIPTEALVNLRDGLGHTALHCAASFGNVEEAKLLVSKDPGLTNTQCNSSSLPIHMAALYANKDMVSYLLTVTRDDMDPNPFADKSGLQLLNLVIHAEFYDLALYIVQLYPSLATLISPVGNTALRMIAEKPAAFLRISSLSCWQRLLYSCVPAKFGTIYSQDETIKENPAVATQNAPQPCYCAPLLQQLSFSGCKKAYWMFWEVIECLVPQARFIRNTRIMHVQILRLVKCLCKLIAGLDYSTAVSMFGAPVLLAASLGNSEIVEEILESFPPAIWSVDLMGQNIFLLAVANRRENVFNLLYQMSEHKNLATQHQDREKNNILHLAGRLAPPAQLNLVSGAALQMQRELQWYKEVEKHVPPDFKDTENSKRRTPAVEFSLEHKDLVKEGEKWMKATANSCTVAAALIATIAFAASITVPGGSDGDSGFPILSDNRAFDVFAVFDALSLFSSTASMLMFLSILTARYAEGDFFYSLPRRLIIGLVTLFLSITSMMVAFSATLYLVFGHKKAWTLIPVAALACLPVTLFVTLQFPLLVSMVRSTYFAGIFGKHGERFLL</sequence>
<dbReference type="Proteomes" id="UP000231279">
    <property type="component" value="Unassembled WGS sequence"/>
</dbReference>
<protein>
    <recommendedName>
        <fullName evidence="3">PGG domain-containing protein</fullName>
    </recommendedName>
</protein>
<proteinExistence type="predicted"/>
<dbReference type="PANTHER" id="PTHR24177">
    <property type="entry name" value="CASKIN"/>
    <property type="match status" value="1"/>
</dbReference>
<dbReference type="AlphaFoldDB" id="A0A2G9I6S4"/>
<dbReference type="SUPFAM" id="SSF48403">
    <property type="entry name" value="Ankyrin repeat"/>
    <property type="match status" value="1"/>
</dbReference>
<reference evidence="5" key="1">
    <citation type="journal article" date="2018" name="Gigascience">
        <title>Genome assembly of the Pink Ipe (Handroanthus impetiginosus, Bignoniaceae), a highly valued, ecologically keystone Neotropical timber forest tree.</title>
        <authorList>
            <person name="Silva-Junior O.B."/>
            <person name="Grattapaglia D."/>
            <person name="Novaes E."/>
            <person name="Collevatti R.G."/>
        </authorList>
    </citation>
    <scope>NUCLEOTIDE SEQUENCE [LARGE SCALE GENOMIC DNA]</scope>
    <source>
        <strain evidence="5">cv. UFG-1</strain>
    </source>
</reference>
<evidence type="ECO:0000259" key="3">
    <source>
        <dbReference type="Pfam" id="PF13962"/>
    </source>
</evidence>
<feature type="transmembrane region" description="Helical" evidence="2">
    <location>
        <begin position="577"/>
        <end position="603"/>
    </location>
</feature>
<feature type="region of interest" description="Disordered" evidence="1">
    <location>
        <begin position="1"/>
        <end position="30"/>
    </location>
</feature>
<feature type="compositionally biased region" description="Polar residues" evidence="1">
    <location>
        <begin position="1"/>
        <end position="12"/>
    </location>
</feature>
<dbReference type="InterPro" id="IPR002110">
    <property type="entry name" value="Ankyrin_rpt"/>
</dbReference>
<keyword evidence="5" id="KW-1185">Reference proteome</keyword>
<keyword evidence="2" id="KW-0812">Transmembrane</keyword>
<dbReference type="Gene3D" id="1.25.40.20">
    <property type="entry name" value="Ankyrin repeat-containing domain"/>
    <property type="match status" value="2"/>
</dbReference>
<evidence type="ECO:0000256" key="1">
    <source>
        <dbReference type="SAM" id="MobiDB-lite"/>
    </source>
</evidence>
<organism evidence="4 5">
    <name type="scientific">Handroanthus impetiginosus</name>
    <dbReference type="NCBI Taxonomy" id="429701"/>
    <lineage>
        <taxon>Eukaryota</taxon>
        <taxon>Viridiplantae</taxon>
        <taxon>Streptophyta</taxon>
        <taxon>Embryophyta</taxon>
        <taxon>Tracheophyta</taxon>
        <taxon>Spermatophyta</taxon>
        <taxon>Magnoliopsida</taxon>
        <taxon>eudicotyledons</taxon>
        <taxon>Gunneridae</taxon>
        <taxon>Pentapetalae</taxon>
        <taxon>asterids</taxon>
        <taxon>lamiids</taxon>
        <taxon>Lamiales</taxon>
        <taxon>Bignoniaceae</taxon>
        <taxon>Crescentiina</taxon>
        <taxon>Tabebuia alliance</taxon>
        <taxon>Handroanthus</taxon>
    </lineage>
</organism>
<evidence type="ECO:0000313" key="4">
    <source>
        <dbReference type="EMBL" id="PIN25463.1"/>
    </source>
</evidence>
<feature type="transmembrane region" description="Helical" evidence="2">
    <location>
        <begin position="609"/>
        <end position="634"/>
    </location>
</feature>